<keyword evidence="9" id="KW-0539">Nucleus</keyword>
<feature type="region of interest" description="Disordered" evidence="12">
    <location>
        <begin position="846"/>
        <end position="908"/>
    </location>
</feature>
<dbReference type="InterPro" id="IPR025313">
    <property type="entry name" value="SPB4-like_CTE"/>
</dbReference>
<evidence type="ECO:0000256" key="12">
    <source>
        <dbReference type="SAM" id="MobiDB-lite"/>
    </source>
</evidence>
<dbReference type="Pfam" id="PF00270">
    <property type="entry name" value="DEAD"/>
    <property type="match status" value="1"/>
</dbReference>
<feature type="domain" description="Helicase C-terminal" evidence="14">
    <location>
        <begin position="473"/>
        <end position="705"/>
    </location>
</feature>
<keyword evidence="6 11" id="KW-0347">Helicase</keyword>
<evidence type="ECO:0000259" key="15">
    <source>
        <dbReference type="PROSITE" id="PS51195"/>
    </source>
</evidence>
<dbReference type="Pfam" id="PF13959">
    <property type="entry name" value="CTE_SPB4"/>
    <property type="match status" value="1"/>
</dbReference>
<comment type="caution">
    <text evidence="16">The sequence shown here is derived from an EMBL/GenBank/DDBJ whole genome shotgun (WGS) entry which is preliminary data.</text>
</comment>
<dbReference type="PROSITE" id="PS51194">
    <property type="entry name" value="HELICASE_CTER"/>
    <property type="match status" value="1"/>
</dbReference>
<dbReference type="PROSITE" id="PS51192">
    <property type="entry name" value="HELICASE_ATP_BIND_1"/>
    <property type="match status" value="1"/>
</dbReference>
<reference evidence="16 17" key="1">
    <citation type="submission" date="2024-01" db="EMBL/GenBank/DDBJ databases">
        <authorList>
            <person name="Allen C."/>
            <person name="Tagirdzhanova G."/>
        </authorList>
    </citation>
    <scope>NUCLEOTIDE SEQUENCE [LARGE SCALE GENOMIC DNA]</scope>
</reference>
<feature type="region of interest" description="Disordered" evidence="12">
    <location>
        <begin position="23"/>
        <end position="126"/>
    </location>
</feature>
<feature type="compositionally biased region" description="Basic and acidic residues" evidence="12">
    <location>
        <begin position="28"/>
        <end position="38"/>
    </location>
</feature>
<evidence type="ECO:0000256" key="9">
    <source>
        <dbReference type="ARBA" id="ARBA00023242"/>
    </source>
</evidence>
<dbReference type="InterPro" id="IPR014014">
    <property type="entry name" value="RNA_helicase_DEAD_Q_motif"/>
</dbReference>
<dbReference type="InterPro" id="IPR011545">
    <property type="entry name" value="DEAD/DEAH_box_helicase_dom"/>
</dbReference>
<feature type="domain" description="DEAD-box RNA helicase Q" evidence="15">
    <location>
        <begin position="173"/>
        <end position="202"/>
    </location>
</feature>
<evidence type="ECO:0000256" key="8">
    <source>
        <dbReference type="ARBA" id="ARBA00022884"/>
    </source>
</evidence>
<dbReference type="GO" id="GO:0016787">
    <property type="term" value="F:hydrolase activity"/>
    <property type="evidence" value="ECO:0007669"/>
    <property type="project" value="UniProtKB-KW"/>
</dbReference>
<feature type="compositionally biased region" description="Acidic residues" evidence="12">
    <location>
        <begin position="896"/>
        <end position="908"/>
    </location>
</feature>
<comment type="subcellular location">
    <subcellularLocation>
        <location evidence="1">Nucleus</location>
        <location evidence="1">Nucleolus</location>
    </subcellularLocation>
</comment>
<dbReference type="Proteomes" id="UP001642406">
    <property type="component" value="Unassembled WGS sequence"/>
</dbReference>
<keyword evidence="8 11" id="KW-0694">RNA-binding</keyword>
<feature type="region of interest" description="Disordered" evidence="12">
    <location>
        <begin position="761"/>
        <end position="795"/>
    </location>
</feature>
<dbReference type="InterPro" id="IPR027417">
    <property type="entry name" value="P-loop_NTPase"/>
</dbReference>
<evidence type="ECO:0000256" key="5">
    <source>
        <dbReference type="ARBA" id="ARBA00022801"/>
    </source>
</evidence>
<evidence type="ECO:0000256" key="7">
    <source>
        <dbReference type="ARBA" id="ARBA00022840"/>
    </source>
</evidence>
<dbReference type="CDD" id="cd17949">
    <property type="entry name" value="DEADc_DDX31"/>
    <property type="match status" value="1"/>
</dbReference>
<dbReference type="InterPro" id="IPR001650">
    <property type="entry name" value="Helicase_C-like"/>
</dbReference>
<keyword evidence="2" id="KW-0690">Ribosome biogenesis</keyword>
<dbReference type="PROSITE" id="PS51195">
    <property type="entry name" value="Q_MOTIF"/>
    <property type="match status" value="1"/>
</dbReference>
<comment type="function">
    <text evidence="11">RNA helicase.</text>
</comment>
<keyword evidence="17" id="KW-1185">Reference proteome</keyword>
<name>A0ABP0CEX9_9PEZI</name>
<comment type="catalytic activity">
    <reaction evidence="11">
        <text>ATP + H2O = ADP + phosphate + H(+)</text>
        <dbReference type="Rhea" id="RHEA:13065"/>
        <dbReference type="ChEBI" id="CHEBI:15377"/>
        <dbReference type="ChEBI" id="CHEBI:15378"/>
        <dbReference type="ChEBI" id="CHEBI:30616"/>
        <dbReference type="ChEBI" id="CHEBI:43474"/>
        <dbReference type="ChEBI" id="CHEBI:456216"/>
        <dbReference type="EC" id="3.6.4.13"/>
    </reaction>
</comment>
<feature type="compositionally biased region" description="Basic and acidic residues" evidence="12">
    <location>
        <begin position="428"/>
        <end position="458"/>
    </location>
</feature>
<keyword evidence="3" id="KW-0698">rRNA processing</keyword>
<dbReference type="SMART" id="SM00490">
    <property type="entry name" value="HELICc"/>
    <property type="match status" value="1"/>
</dbReference>
<evidence type="ECO:0000259" key="14">
    <source>
        <dbReference type="PROSITE" id="PS51194"/>
    </source>
</evidence>
<evidence type="ECO:0000313" key="17">
    <source>
        <dbReference type="Proteomes" id="UP001642406"/>
    </source>
</evidence>
<evidence type="ECO:0000256" key="4">
    <source>
        <dbReference type="ARBA" id="ARBA00022741"/>
    </source>
</evidence>
<dbReference type="CDD" id="cd18787">
    <property type="entry name" value="SF2_C_DEAD"/>
    <property type="match status" value="1"/>
</dbReference>
<proteinExistence type="inferred from homology"/>
<evidence type="ECO:0000256" key="6">
    <source>
        <dbReference type="ARBA" id="ARBA00022806"/>
    </source>
</evidence>
<feature type="region of interest" description="Disordered" evidence="12">
    <location>
        <begin position="716"/>
        <end position="737"/>
    </location>
</feature>
<feature type="compositionally biased region" description="Low complexity" evidence="12">
    <location>
        <begin position="100"/>
        <end position="126"/>
    </location>
</feature>
<dbReference type="SMART" id="SM00487">
    <property type="entry name" value="DEXDc"/>
    <property type="match status" value="1"/>
</dbReference>
<keyword evidence="7 11" id="KW-0067">ATP-binding</keyword>
<feature type="region of interest" description="Disordered" evidence="12">
    <location>
        <begin position="422"/>
        <end position="471"/>
    </location>
</feature>
<comment type="domain">
    <text evidence="11">The Q motif is unique to and characteristic of the DEAD box family of RNA helicases and controls ATP binding and hydrolysis.</text>
</comment>
<dbReference type="SMART" id="SM01178">
    <property type="entry name" value="DUF4217"/>
    <property type="match status" value="1"/>
</dbReference>
<evidence type="ECO:0000256" key="10">
    <source>
        <dbReference type="PROSITE-ProRule" id="PRU00552"/>
    </source>
</evidence>
<sequence length="932" mass="100390">MADGGMILNIDLDNLAPIPQQVTFKGGKWRDRKQAQRDFKKRQQGGSSSGGGGAAAGDDATATSERPAKRPRGDDARTGGGGSGFGGGSDGRPYKRHTGSAPSSSSTSFGGRPMGPGAAPVAAGRPQNGVTSRLFTAIPQHITDFDEEAEKANENDDDDSKKASNAPLSDEASTFLKLGLSRRIARQLSEFMHLQAPTAIQKNAVTQLVAHDNDAFLQAETGSGKTLAYLLPIVQRLLALSEDNDGVRRTHGTKLSRTLGLYAVVLAPTRELCTQIAVVLDKLLGCAPWLQATTVVGGENKKAEKARLRKGVNILVATPGRLTDHLDNTDVLDVSRVRWLVLDEGDRLMEMGFEKDIKAVVSKIRGGNIANNSKAVINTTKDGQTLPTGILPARRVTVLCSATMQPKAIRLGEMTLEDAVHITSVDEDAPKKEEKKKVEEEDNKKDGEEGEEAEKGEAEDKEPEEAKYSAPSQLKQTFAIVPPKVRLVALISLLRATFARKDTVMKAIVFLSSSDSVDFHFDLLREFGDDGKPIKTKVGQLPADVAETEDDTDKSAAALIKNAKMAAAAAATTASTVAPAAYITSPANKTVVLHKLHGMLDQPVRKATLAAFRNETRPALMLTTDISARGLDVPTVDLVIEYDPAMAVDDHMHRIGRTARAGRAGSATLFLQPGCEEKYIGFLKQISSVSHPQLQLYDRILQKGLAAPVPVPAAFTAQDGDNVPTEHDPSVAQQSWSKRAEALQLHIEQRLLKSAATAVATGANADGAPPPKWEKKKDKKEKERERKEKERKDKLAVTDPTLLDAARQAFKSAIRAYTTHTHSERAYFDKDQLQLGHMAKSFGLREAPAGMKGGGERQAAKKRATAEATAAGRKQHSKPKKVSVDTGAKADRGADFSDDDFGGAVEDEEAVKRMQEKMREMMSNPAAEFNIG</sequence>
<dbReference type="Pfam" id="PF00271">
    <property type="entry name" value="Helicase_C"/>
    <property type="match status" value="1"/>
</dbReference>
<evidence type="ECO:0000256" key="1">
    <source>
        <dbReference type="ARBA" id="ARBA00004604"/>
    </source>
</evidence>
<keyword evidence="4 11" id="KW-0547">Nucleotide-binding</keyword>
<feature type="compositionally biased region" description="Gly residues" evidence="12">
    <location>
        <begin position="78"/>
        <end position="90"/>
    </location>
</feature>
<dbReference type="EC" id="3.6.4.13" evidence="11"/>
<feature type="short sequence motif" description="Q motif" evidence="10">
    <location>
        <begin position="173"/>
        <end position="202"/>
    </location>
</feature>
<feature type="domain" description="Helicase ATP-binding" evidence="13">
    <location>
        <begin position="206"/>
        <end position="422"/>
    </location>
</feature>
<dbReference type="PANTHER" id="PTHR24031">
    <property type="entry name" value="RNA HELICASE"/>
    <property type="match status" value="1"/>
</dbReference>
<evidence type="ECO:0000259" key="13">
    <source>
        <dbReference type="PROSITE" id="PS51192"/>
    </source>
</evidence>
<evidence type="ECO:0000256" key="2">
    <source>
        <dbReference type="ARBA" id="ARBA00022517"/>
    </source>
</evidence>
<dbReference type="GO" id="GO:0003724">
    <property type="term" value="F:RNA helicase activity"/>
    <property type="evidence" value="ECO:0007669"/>
    <property type="project" value="UniProtKB-EC"/>
</dbReference>
<dbReference type="SUPFAM" id="SSF52540">
    <property type="entry name" value="P-loop containing nucleoside triphosphate hydrolases"/>
    <property type="match status" value="2"/>
</dbReference>
<feature type="compositionally biased region" description="Basic and acidic residues" evidence="12">
    <location>
        <begin position="66"/>
        <end position="77"/>
    </location>
</feature>
<dbReference type="InterPro" id="IPR014001">
    <property type="entry name" value="Helicase_ATP-bd"/>
</dbReference>
<protein>
    <recommendedName>
        <fullName evidence="11">ATP-dependent RNA helicase</fullName>
        <ecNumber evidence="11">3.6.4.13</ecNumber>
    </recommendedName>
</protein>
<keyword evidence="5 11" id="KW-0378">Hydrolase</keyword>
<evidence type="ECO:0000313" key="16">
    <source>
        <dbReference type="EMBL" id="CAK7229640.1"/>
    </source>
</evidence>
<dbReference type="Gene3D" id="3.40.50.300">
    <property type="entry name" value="P-loop containing nucleotide triphosphate hydrolases"/>
    <property type="match status" value="2"/>
</dbReference>
<comment type="similarity">
    <text evidence="11">Belongs to the DEAD box helicase family.</text>
</comment>
<organism evidence="16 17">
    <name type="scientific">Sporothrix bragantina</name>
    <dbReference type="NCBI Taxonomy" id="671064"/>
    <lineage>
        <taxon>Eukaryota</taxon>
        <taxon>Fungi</taxon>
        <taxon>Dikarya</taxon>
        <taxon>Ascomycota</taxon>
        <taxon>Pezizomycotina</taxon>
        <taxon>Sordariomycetes</taxon>
        <taxon>Sordariomycetidae</taxon>
        <taxon>Ophiostomatales</taxon>
        <taxon>Ophiostomataceae</taxon>
        <taxon>Sporothrix</taxon>
    </lineage>
</organism>
<gene>
    <name evidence="16" type="primary">DBP7</name>
    <name evidence="16" type="ORF">SBRCBS47491_007319</name>
</gene>
<evidence type="ECO:0000256" key="3">
    <source>
        <dbReference type="ARBA" id="ARBA00022552"/>
    </source>
</evidence>
<feature type="region of interest" description="Disordered" evidence="12">
    <location>
        <begin position="149"/>
        <end position="168"/>
    </location>
</feature>
<feature type="compositionally biased region" description="Basic and acidic residues" evidence="12">
    <location>
        <begin position="772"/>
        <end position="795"/>
    </location>
</feature>
<accession>A0ABP0CEX9</accession>
<evidence type="ECO:0000256" key="11">
    <source>
        <dbReference type="RuleBase" id="RU365068"/>
    </source>
</evidence>
<dbReference type="EMBL" id="CAWUHC010000081">
    <property type="protein sequence ID" value="CAK7229640.1"/>
    <property type="molecule type" value="Genomic_DNA"/>
</dbReference>
<feature type="compositionally biased region" description="Basic and acidic residues" evidence="12">
    <location>
        <begin position="150"/>
        <end position="162"/>
    </location>
</feature>